<dbReference type="InterPro" id="IPR018170">
    <property type="entry name" value="Aldo/ket_reductase_CS"/>
</dbReference>
<organism evidence="3 4">
    <name type="scientific">Loktanella gaetbuli</name>
    <dbReference type="NCBI Taxonomy" id="2881335"/>
    <lineage>
        <taxon>Bacteria</taxon>
        <taxon>Pseudomonadati</taxon>
        <taxon>Pseudomonadota</taxon>
        <taxon>Alphaproteobacteria</taxon>
        <taxon>Rhodobacterales</taxon>
        <taxon>Roseobacteraceae</taxon>
        <taxon>Loktanella</taxon>
    </lineage>
</organism>
<dbReference type="Pfam" id="PF00248">
    <property type="entry name" value="Aldo_ket_red"/>
    <property type="match status" value="1"/>
</dbReference>
<dbReference type="InterPro" id="IPR023210">
    <property type="entry name" value="NADP_OxRdtase_dom"/>
</dbReference>
<dbReference type="RefSeq" id="WP_226748937.1">
    <property type="nucleotide sequence ID" value="NZ_JAJATZ010000007.1"/>
</dbReference>
<dbReference type="PANTHER" id="PTHR43364:SF4">
    <property type="entry name" value="NAD(P)-LINKED OXIDOREDUCTASE SUPERFAMILY PROTEIN"/>
    <property type="match status" value="1"/>
</dbReference>
<dbReference type="PROSITE" id="PS00062">
    <property type="entry name" value="ALDOKETO_REDUCTASE_2"/>
    <property type="match status" value="1"/>
</dbReference>
<dbReference type="InterPro" id="IPR036812">
    <property type="entry name" value="NAD(P)_OxRdtase_dom_sf"/>
</dbReference>
<name>A0ABS8BXW4_9RHOB</name>
<keyword evidence="1" id="KW-0560">Oxidoreductase</keyword>
<dbReference type="EMBL" id="JAJATZ010000007">
    <property type="protein sequence ID" value="MCB5200414.1"/>
    <property type="molecule type" value="Genomic_DNA"/>
</dbReference>
<dbReference type="PANTHER" id="PTHR43364">
    <property type="entry name" value="NADH-SPECIFIC METHYLGLYOXAL REDUCTASE-RELATED"/>
    <property type="match status" value="1"/>
</dbReference>
<comment type="caution">
    <text evidence="3">The sequence shown here is derived from an EMBL/GenBank/DDBJ whole genome shotgun (WGS) entry which is preliminary data.</text>
</comment>
<dbReference type="Gene3D" id="3.20.20.100">
    <property type="entry name" value="NADP-dependent oxidoreductase domain"/>
    <property type="match status" value="1"/>
</dbReference>
<feature type="domain" description="NADP-dependent oxidoreductase" evidence="2">
    <location>
        <begin position="15"/>
        <end position="295"/>
    </location>
</feature>
<evidence type="ECO:0000256" key="1">
    <source>
        <dbReference type="ARBA" id="ARBA00023002"/>
    </source>
</evidence>
<dbReference type="SUPFAM" id="SSF51430">
    <property type="entry name" value="NAD(P)-linked oxidoreductase"/>
    <property type="match status" value="1"/>
</dbReference>
<accession>A0ABS8BXW4</accession>
<proteinExistence type="predicted"/>
<evidence type="ECO:0000313" key="4">
    <source>
        <dbReference type="Proteomes" id="UP001138961"/>
    </source>
</evidence>
<dbReference type="Proteomes" id="UP001138961">
    <property type="component" value="Unassembled WGS sequence"/>
</dbReference>
<sequence length="310" mass="33535">MTALQTRDGTPLSALTFGTMQFGGRADPPASRGMYDAARDAGVNHFDTAVRYTDGASETLLGPMVSAERDAIFLATKVGYTGGCGRSNILRQMDISRSQLNLDSVDLLYLHRWDPDTDLAETFATLAELQQNGVIRHIGVSNYAAWQVMKAQAVCAQLGTRIDVLQPMYNIVKRQAEVEILPMATDQGMLACTYSPLGGGLLTGKYARGETGRLSTDQMYAARYGQDWMHSTAAGLSDIARDIGTDPATLAVAWVARRTGVSPIISAKSTEQLAPSLAAQHFVMDDVLYDRITALSPTPPPATDRLEEVR</sequence>
<evidence type="ECO:0000313" key="3">
    <source>
        <dbReference type="EMBL" id="MCB5200414.1"/>
    </source>
</evidence>
<gene>
    <name evidence="3" type="ORF">LGQ03_14290</name>
</gene>
<dbReference type="InterPro" id="IPR020471">
    <property type="entry name" value="AKR"/>
</dbReference>
<evidence type="ECO:0000259" key="2">
    <source>
        <dbReference type="Pfam" id="PF00248"/>
    </source>
</evidence>
<keyword evidence="4" id="KW-1185">Reference proteome</keyword>
<protein>
    <submittedName>
        <fullName evidence="3">Aldo/keto reductase</fullName>
    </submittedName>
</protein>
<dbReference type="PRINTS" id="PR00069">
    <property type="entry name" value="ALDKETRDTASE"/>
</dbReference>
<dbReference type="InterPro" id="IPR050523">
    <property type="entry name" value="AKR_Detox_Biosynth"/>
</dbReference>
<reference evidence="3" key="1">
    <citation type="submission" date="2021-10" db="EMBL/GenBank/DDBJ databases">
        <title>Loktanella gaetbuli sp. nov., isolated from a tidal flat.</title>
        <authorList>
            <person name="Park S."/>
            <person name="Yoon J.-H."/>
        </authorList>
    </citation>
    <scope>NUCLEOTIDE SEQUENCE</scope>
    <source>
        <strain evidence="3">TSTF-M6</strain>
    </source>
</reference>